<sequence length="130" mass="14337">MDEGYLRQSNEKLSAACTAEYQDLVGSLACISYTTRPGVAKSHLTLSQHLQNLCQKHLVAVRKVWKFLLGTQWRAICTKADVKDATTYMLDCEDQAATGIEPLFFGASDTASNYAPKLVHLSVQAIRDAN</sequence>
<evidence type="ECO:0000313" key="2">
    <source>
        <dbReference type="Proteomes" id="UP000799757"/>
    </source>
</evidence>
<protein>
    <submittedName>
        <fullName evidence="1">Uncharacterized protein</fullName>
    </submittedName>
</protein>
<reference evidence="1" key="1">
    <citation type="journal article" date="2020" name="Stud. Mycol.">
        <title>101 Dothideomycetes genomes: a test case for predicting lifestyles and emergence of pathogens.</title>
        <authorList>
            <person name="Haridas S."/>
            <person name="Albert R."/>
            <person name="Binder M."/>
            <person name="Bloem J."/>
            <person name="Labutti K."/>
            <person name="Salamov A."/>
            <person name="Andreopoulos B."/>
            <person name="Baker S."/>
            <person name="Barry K."/>
            <person name="Bills G."/>
            <person name="Bluhm B."/>
            <person name="Cannon C."/>
            <person name="Castanera R."/>
            <person name="Culley D."/>
            <person name="Daum C."/>
            <person name="Ezra D."/>
            <person name="Gonzalez J."/>
            <person name="Henrissat B."/>
            <person name="Kuo A."/>
            <person name="Liang C."/>
            <person name="Lipzen A."/>
            <person name="Lutzoni F."/>
            <person name="Magnuson J."/>
            <person name="Mondo S."/>
            <person name="Nolan M."/>
            <person name="Ohm R."/>
            <person name="Pangilinan J."/>
            <person name="Park H.-J."/>
            <person name="Ramirez L."/>
            <person name="Alfaro M."/>
            <person name="Sun H."/>
            <person name="Tritt A."/>
            <person name="Yoshinaga Y."/>
            <person name="Zwiers L.-H."/>
            <person name="Turgeon B."/>
            <person name="Goodwin S."/>
            <person name="Spatafora J."/>
            <person name="Crous P."/>
            <person name="Grigoriev I."/>
        </authorList>
    </citation>
    <scope>NUCLEOTIDE SEQUENCE</scope>
    <source>
        <strain evidence="1">CBS 109.77</strain>
    </source>
</reference>
<dbReference type="EMBL" id="MU001904">
    <property type="protein sequence ID" value="KAF2794076.1"/>
    <property type="molecule type" value="Genomic_DNA"/>
</dbReference>
<proteinExistence type="predicted"/>
<dbReference type="OrthoDB" id="3943081at2759"/>
<organism evidence="1 2">
    <name type="scientific">Melanomma pulvis-pyrius CBS 109.77</name>
    <dbReference type="NCBI Taxonomy" id="1314802"/>
    <lineage>
        <taxon>Eukaryota</taxon>
        <taxon>Fungi</taxon>
        <taxon>Dikarya</taxon>
        <taxon>Ascomycota</taxon>
        <taxon>Pezizomycotina</taxon>
        <taxon>Dothideomycetes</taxon>
        <taxon>Pleosporomycetidae</taxon>
        <taxon>Pleosporales</taxon>
        <taxon>Melanommataceae</taxon>
        <taxon>Melanomma</taxon>
    </lineage>
</organism>
<accession>A0A6A6XCA2</accession>
<name>A0A6A6XCA2_9PLEO</name>
<dbReference type="Proteomes" id="UP000799757">
    <property type="component" value="Unassembled WGS sequence"/>
</dbReference>
<gene>
    <name evidence="1" type="ORF">K505DRAFT_361440</name>
</gene>
<evidence type="ECO:0000313" key="1">
    <source>
        <dbReference type="EMBL" id="KAF2794076.1"/>
    </source>
</evidence>
<keyword evidence="2" id="KW-1185">Reference proteome</keyword>
<dbReference type="AlphaFoldDB" id="A0A6A6XCA2"/>